<dbReference type="EMBL" id="MU853757">
    <property type="protein sequence ID" value="KAK3944779.1"/>
    <property type="molecule type" value="Genomic_DNA"/>
</dbReference>
<feature type="transmembrane region" description="Helical" evidence="1">
    <location>
        <begin position="125"/>
        <end position="145"/>
    </location>
</feature>
<keyword evidence="1" id="KW-0472">Membrane</keyword>
<evidence type="ECO:0000313" key="2">
    <source>
        <dbReference type="EMBL" id="KAK3944779.1"/>
    </source>
</evidence>
<sequence>MVYHILSNVANGALAKRFVEDGQDKMTLPGWAFPVLLLDAIVFLPILLFVGYTLGAIYPTLAMIEDPNPPAYEPVALHEEADDSPAAAAATSSSSAEPKPVTASLRATNRLVYGVAGWRSYFRGLLCALVLTTASGLAAGIFSGIPFVGTLLASLALVQLSTTWVHLVISQPSDRPFWRRLPPLRKTFEATWQPILLNWVAQTASAGIPMVIAAAFGLEFWSPSDPNNVPVYDKHAAWKGSVVALVAILLKFLVLVPSQVVLVRVQASLLPPDEDTIVPFDRSFEGRVEPAVVGGKGYVTLRDAFATFSRASWIRLYVLYAKVFAISVVGHMLLMAVVIPEVLLMARKGN</sequence>
<accession>A0AAN6S8V5</accession>
<keyword evidence="1" id="KW-1133">Transmembrane helix</keyword>
<keyword evidence="3" id="KW-1185">Reference proteome</keyword>
<protein>
    <submittedName>
        <fullName evidence="2">Ubiquitin carrier protein</fullName>
    </submittedName>
</protein>
<feature type="transmembrane region" description="Helical" evidence="1">
    <location>
        <begin position="31"/>
        <end position="54"/>
    </location>
</feature>
<organism evidence="2 3">
    <name type="scientific">Diplogelasinospora grovesii</name>
    <dbReference type="NCBI Taxonomy" id="303347"/>
    <lineage>
        <taxon>Eukaryota</taxon>
        <taxon>Fungi</taxon>
        <taxon>Dikarya</taxon>
        <taxon>Ascomycota</taxon>
        <taxon>Pezizomycotina</taxon>
        <taxon>Sordariomycetes</taxon>
        <taxon>Sordariomycetidae</taxon>
        <taxon>Sordariales</taxon>
        <taxon>Diplogelasinosporaceae</taxon>
        <taxon>Diplogelasinospora</taxon>
    </lineage>
</organism>
<feature type="transmembrane region" description="Helical" evidence="1">
    <location>
        <begin position="151"/>
        <end position="169"/>
    </location>
</feature>
<gene>
    <name evidence="2" type="ORF">QBC46DRAFT_373187</name>
</gene>
<dbReference type="Proteomes" id="UP001303473">
    <property type="component" value="Unassembled WGS sequence"/>
</dbReference>
<dbReference type="AlphaFoldDB" id="A0AAN6S8V5"/>
<evidence type="ECO:0000313" key="3">
    <source>
        <dbReference type="Proteomes" id="UP001303473"/>
    </source>
</evidence>
<evidence type="ECO:0000256" key="1">
    <source>
        <dbReference type="SAM" id="Phobius"/>
    </source>
</evidence>
<proteinExistence type="predicted"/>
<keyword evidence="1" id="KW-0812">Transmembrane</keyword>
<feature type="transmembrane region" description="Helical" evidence="1">
    <location>
        <begin position="190"/>
        <end position="216"/>
    </location>
</feature>
<feature type="transmembrane region" description="Helical" evidence="1">
    <location>
        <begin position="236"/>
        <end position="256"/>
    </location>
</feature>
<feature type="transmembrane region" description="Helical" evidence="1">
    <location>
        <begin position="317"/>
        <end position="339"/>
    </location>
</feature>
<comment type="caution">
    <text evidence="2">The sequence shown here is derived from an EMBL/GenBank/DDBJ whole genome shotgun (WGS) entry which is preliminary data.</text>
</comment>
<name>A0AAN6S8V5_9PEZI</name>
<reference evidence="3" key="1">
    <citation type="journal article" date="2023" name="Mol. Phylogenet. Evol.">
        <title>Genome-scale phylogeny and comparative genomics of the fungal order Sordariales.</title>
        <authorList>
            <person name="Hensen N."/>
            <person name="Bonometti L."/>
            <person name="Westerberg I."/>
            <person name="Brannstrom I.O."/>
            <person name="Guillou S."/>
            <person name="Cros-Aarteil S."/>
            <person name="Calhoun S."/>
            <person name="Haridas S."/>
            <person name="Kuo A."/>
            <person name="Mondo S."/>
            <person name="Pangilinan J."/>
            <person name="Riley R."/>
            <person name="LaButti K."/>
            <person name="Andreopoulos B."/>
            <person name="Lipzen A."/>
            <person name="Chen C."/>
            <person name="Yan M."/>
            <person name="Daum C."/>
            <person name="Ng V."/>
            <person name="Clum A."/>
            <person name="Steindorff A."/>
            <person name="Ohm R.A."/>
            <person name="Martin F."/>
            <person name="Silar P."/>
            <person name="Natvig D.O."/>
            <person name="Lalanne C."/>
            <person name="Gautier V."/>
            <person name="Ament-Velasquez S.L."/>
            <person name="Kruys A."/>
            <person name="Hutchinson M.I."/>
            <person name="Powell A.J."/>
            <person name="Barry K."/>
            <person name="Miller A.N."/>
            <person name="Grigoriev I.V."/>
            <person name="Debuchy R."/>
            <person name="Gladieux P."/>
            <person name="Hiltunen Thoren M."/>
            <person name="Johannesson H."/>
        </authorList>
    </citation>
    <scope>NUCLEOTIDE SEQUENCE [LARGE SCALE GENOMIC DNA]</scope>
    <source>
        <strain evidence="3">CBS 340.73</strain>
    </source>
</reference>